<dbReference type="AlphaFoldDB" id="X6LLT2"/>
<gene>
    <name evidence="1" type="ORF">RFI_34835</name>
</gene>
<sequence length="155" mass="18539">MIYNFILIMFATKYELKAIDLMVVYDNGKIWRNVFSHALFSNVILNLFQSNIHFLQKLEDEKLLSENTRLFFTLFNSKECMAVIASWDQWKHFFEDFALKENKIWTKESKVLKTVEACLNIENESNEGIPILLDILWITFFWNCGINVEYHPLWL</sequence>
<accession>X6LLT2</accession>
<protein>
    <submittedName>
        <fullName evidence="1">Uncharacterized protein</fullName>
    </submittedName>
</protein>
<keyword evidence="2" id="KW-1185">Reference proteome</keyword>
<comment type="caution">
    <text evidence="1">The sequence shown here is derived from an EMBL/GenBank/DDBJ whole genome shotgun (WGS) entry which is preliminary data.</text>
</comment>
<dbReference type="Proteomes" id="UP000023152">
    <property type="component" value="Unassembled WGS sequence"/>
</dbReference>
<name>X6LLT2_RETFI</name>
<evidence type="ECO:0000313" key="1">
    <source>
        <dbReference type="EMBL" id="ETO02584.1"/>
    </source>
</evidence>
<evidence type="ECO:0000313" key="2">
    <source>
        <dbReference type="Proteomes" id="UP000023152"/>
    </source>
</evidence>
<organism evidence="1 2">
    <name type="scientific">Reticulomyxa filosa</name>
    <dbReference type="NCBI Taxonomy" id="46433"/>
    <lineage>
        <taxon>Eukaryota</taxon>
        <taxon>Sar</taxon>
        <taxon>Rhizaria</taxon>
        <taxon>Retaria</taxon>
        <taxon>Foraminifera</taxon>
        <taxon>Monothalamids</taxon>
        <taxon>Reticulomyxidae</taxon>
        <taxon>Reticulomyxa</taxon>
    </lineage>
</organism>
<reference evidence="1 2" key="1">
    <citation type="journal article" date="2013" name="Curr. Biol.">
        <title>The Genome of the Foraminiferan Reticulomyxa filosa.</title>
        <authorList>
            <person name="Glockner G."/>
            <person name="Hulsmann N."/>
            <person name="Schleicher M."/>
            <person name="Noegel A.A."/>
            <person name="Eichinger L."/>
            <person name="Gallinger C."/>
            <person name="Pawlowski J."/>
            <person name="Sierra R."/>
            <person name="Euteneuer U."/>
            <person name="Pillet L."/>
            <person name="Moustafa A."/>
            <person name="Platzer M."/>
            <person name="Groth M."/>
            <person name="Szafranski K."/>
            <person name="Schliwa M."/>
        </authorList>
    </citation>
    <scope>NUCLEOTIDE SEQUENCE [LARGE SCALE GENOMIC DNA]</scope>
</reference>
<dbReference type="EMBL" id="ASPP01035421">
    <property type="protein sequence ID" value="ETO02584.1"/>
    <property type="molecule type" value="Genomic_DNA"/>
</dbReference>
<proteinExistence type="predicted"/>